<evidence type="ECO:0000313" key="4">
    <source>
        <dbReference type="EMBL" id="ETS75632.1"/>
    </source>
</evidence>
<accession>W3WR51</accession>
<dbReference type="InterPro" id="IPR036770">
    <property type="entry name" value="Ankyrin_rpt-contain_sf"/>
</dbReference>
<feature type="repeat" description="ANK" evidence="3">
    <location>
        <begin position="380"/>
        <end position="413"/>
    </location>
</feature>
<dbReference type="EMBL" id="KI912118">
    <property type="protein sequence ID" value="ETS75632.1"/>
    <property type="molecule type" value="Genomic_DNA"/>
</dbReference>
<dbReference type="eggNOG" id="KOG0504">
    <property type="taxonomic scope" value="Eukaryota"/>
</dbReference>
<dbReference type="Proteomes" id="UP000030651">
    <property type="component" value="Unassembled WGS sequence"/>
</dbReference>
<organism evidence="4 5">
    <name type="scientific">Pestalotiopsis fici (strain W106-1 / CGMCC3.15140)</name>
    <dbReference type="NCBI Taxonomy" id="1229662"/>
    <lineage>
        <taxon>Eukaryota</taxon>
        <taxon>Fungi</taxon>
        <taxon>Dikarya</taxon>
        <taxon>Ascomycota</taxon>
        <taxon>Pezizomycotina</taxon>
        <taxon>Sordariomycetes</taxon>
        <taxon>Xylariomycetidae</taxon>
        <taxon>Amphisphaeriales</taxon>
        <taxon>Sporocadaceae</taxon>
        <taxon>Pestalotiopsis</taxon>
    </lineage>
</organism>
<proteinExistence type="predicted"/>
<dbReference type="KEGG" id="pfy:PFICI_12576"/>
<evidence type="ECO:0000256" key="2">
    <source>
        <dbReference type="ARBA" id="ARBA00023043"/>
    </source>
</evidence>
<dbReference type="SMART" id="SM00248">
    <property type="entry name" value="ANK"/>
    <property type="match status" value="7"/>
</dbReference>
<reference evidence="5" key="1">
    <citation type="journal article" date="2015" name="BMC Genomics">
        <title>Genomic and transcriptomic analysis of the endophytic fungus Pestalotiopsis fici reveals its lifestyle and high potential for synthesis of natural products.</title>
        <authorList>
            <person name="Wang X."/>
            <person name="Zhang X."/>
            <person name="Liu L."/>
            <person name="Xiang M."/>
            <person name="Wang W."/>
            <person name="Sun X."/>
            <person name="Che Y."/>
            <person name="Guo L."/>
            <person name="Liu G."/>
            <person name="Guo L."/>
            <person name="Wang C."/>
            <person name="Yin W.B."/>
            <person name="Stadler M."/>
            <person name="Zhang X."/>
            <person name="Liu X."/>
        </authorList>
    </citation>
    <scope>NUCLEOTIDE SEQUENCE [LARGE SCALE GENOMIC DNA]</scope>
    <source>
        <strain evidence="5">W106-1 / CGMCC3.15140</strain>
    </source>
</reference>
<dbReference type="InterPro" id="IPR050745">
    <property type="entry name" value="Multifunctional_regulatory"/>
</dbReference>
<feature type="repeat" description="ANK" evidence="3">
    <location>
        <begin position="276"/>
        <end position="308"/>
    </location>
</feature>
<dbReference type="GeneID" id="19277589"/>
<dbReference type="HOGENOM" id="CLU_409978_0_0_1"/>
<dbReference type="PROSITE" id="PS50297">
    <property type="entry name" value="ANK_REP_REGION"/>
    <property type="match status" value="1"/>
</dbReference>
<keyword evidence="5" id="KW-1185">Reference proteome</keyword>
<dbReference type="RefSeq" id="XP_007839348.1">
    <property type="nucleotide sequence ID" value="XM_007841157.1"/>
</dbReference>
<dbReference type="Pfam" id="PF00023">
    <property type="entry name" value="Ank"/>
    <property type="match status" value="2"/>
</dbReference>
<dbReference type="AlphaFoldDB" id="W3WR51"/>
<protein>
    <submittedName>
        <fullName evidence="4">Uncharacterized protein</fullName>
    </submittedName>
</protein>
<dbReference type="Pfam" id="PF12796">
    <property type="entry name" value="Ank_2"/>
    <property type="match status" value="1"/>
</dbReference>
<gene>
    <name evidence="4" type="ORF">PFICI_12576</name>
</gene>
<dbReference type="PANTHER" id="PTHR24189">
    <property type="entry name" value="MYOTROPHIN"/>
    <property type="match status" value="1"/>
</dbReference>
<dbReference type="Gene3D" id="1.25.40.20">
    <property type="entry name" value="Ankyrin repeat-containing domain"/>
    <property type="match status" value="4"/>
</dbReference>
<dbReference type="InterPro" id="IPR002110">
    <property type="entry name" value="Ankyrin_rpt"/>
</dbReference>
<dbReference type="OrthoDB" id="823504at2759"/>
<dbReference type="InParanoid" id="W3WR51"/>
<evidence type="ECO:0000313" key="5">
    <source>
        <dbReference type="Proteomes" id="UP000030651"/>
    </source>
</evidence>
<dbReference type="SUPFAM" id="SSF48403">
    <property type="entry name" value="Ankyrin repeat"/>
    <property type="match status" value="1"/>
</dbReference>
<keyword evidence="2 3" id="KW-0040">ANK repeat</keyword>
<name>W3WR51_PESFW</name>
<dbReference type="PROSITE" id="PS50088">
    <property type="entry name" value="ANK_REPEAT"/>
    <property type="match status" value="2"/>
</dbReference>
<keyword evidence="1" id="KW-0677">Repeat</keyword>
<evidence type="ECO:0000256" key="1">
    <source>
        <dbReference type="ARBA" id="ARBA00022737"/>
    </source>
</evidence>
<sequence length="670" mass="74453">MALSGEEYTVAGARVEENHPAWLTLDHLAQVIQRNDADGIRAFLARRPALLSWSPPKWQPECGWSPLADPIDYAAACGSLAVLSELLDHEVRRSGGDREWREDGTDGEYPRTQPFTKIHRLREACSYGFVDVVQMLLGQTHDQEAEVERCNDLDPPLLLVAAGLGEPLCRPPRHVWSSNRMRREPGKVIRLLLDLYVDPEATHAAREWENVSIAAQEDYAERLGLEPPYVQDTVMTLVVPWADAGLIWNLVTYHGVDPYVRTYRDLDEDEGFEAALDVTPLHLACRYRNVEAVRALVNMADDPDLPATDSEDNLPIHWLLSEAFQKVKVSWFSDEEEHKPDDETLFEQTKACLELLLQDGKLLERKKTTCADMINAPDIRGRTPLHLAVANRKHYGLVPLLLRRGANPTLRDQNGRTALSTTLLNDDLDSSKDAAAAVVKMLLDHGASLGETVETTSDSLLHLACARWQHLAAVELLVAYGVPVNQPNQHGQLPLHVAASCLQPHELTPRPFTVAREALAAQDDMMACLVAAAVGDPEKVLMRSHKDASGSTPSAVLKRCRSEVHAYLREREETLALKELLAAEKAQHKLGVAMMPHELQKLVAEQALLEGIPRTGAVSIGRGLAYSLARPQDQHWVFRDGLGGRNRSRVLINGPRRRGLSLERGGSVFI</sequence>
<evidence type="ECO:0000256" key="3">
    <source>
        <dbReference type="PROSITE-ProRule" id="PRU00023"/>
    </source>
</evidence>